<proteinExistence type="inferred from homology"/>
<dbReference type="GO" id="GO:0009307">
    <property type="term" value="P:DNA restriction-modification system"/>
    <property type="evidence" value="ECO:0007669"/>
    <property type="project" value="UniProtKB-KW"/>
</dbReference>
<dbReference type="PANTHER" id="PTHR30408">
    <property type="entry name" value="TYPE-1 RESTRICTION ENZYME ECOKI SPECIFICITY PROTEIN"/>
    <property type="match status" value="1"/>
</dbReference>
<evidence type="ECO:0000313" key="5">
    <source>
        <dbReference type="EMBL" id="TXJ25289.1"/>
    </source>
</evidence>
<dbReference type="RefSeq" id="WP_147774893.1">
    <property type="nucleotide sequence ID" value="NZ_SAYA01000021.1"/>
</dbReference>
<evidence type="ECO:0000259" key="4">
    <source>
        <dbReference type="Pfam" id="PF01420"/>
    </source>
</evidence>
<dbReference type="Gene3D" id="3.90.220.20">
    <property type="entry name" value="DNA methylase specificity domains"/>
    <property type="match status" value="2"/>
</dbReference>
<dbReference type="GO" id="GO:0003677">
    <property type="term" value="F:DNA binding"/>
    <property type="evidence" value="ECO:0007669"/>
    <property type="project" value="UniProtKB-KW"/>
</dbReference>
<sequence length="453" mass="52324">MNIKDKIPDGWEVFSFGNKELVNIIDGDRGKNYPKEKDFFDEGYCLFLNTKNVTNRGFNFNTNKYITKEKDNSLRSGKLNRYDIVMTTRGTIGNCGFYDDFVKYDNIRINSGMVIFRVISDKIFQKYLYMFLTSNIMREQILSCTTGTAQPQLPIWTINKLYFFLPPLSEQKRIASILSALDDKIELNNKTNKILEEMAQTIFKEWFINFNFPNEDGKPYKKSGGEMIDSELGKIPKGWKVGTIGDLISNLFNGDWGKDKNKEKYTKEVICIRGADIGDIFKGFDGNPVRRFILEKNLKSKKLLEGDIVMECSGGSPTQSTGRCIFVTKSLLLAYDKPLICTNFCKVIKIKEKEYRGYAYNLLWYLYNTRLFFLFENGTTGIKNLDVNNLFKRHMIAIPDIDVALEYNEIFLSLIDIMHANKKENEKLSNIRDSLLPKLMTPKGRRADGEIRV</sequence>
<accession>A0AB38PY26</accession>
<dbReference type="Pfam" id="PF01420">
    <property type="entry name" value="Methylase_S"/>
    <property type="match status" value="1"/>
</dbReference>
<dbReference type="InterPro" id="IPR000055">
    <property type="entry name" value="Restrct_endonuc_typeI_TRD"/>
</dbReference>
<dbReference type="InterPro" id="IPR052021">
    <property type="entry name" value="Type-I_RS_S_subunit"/>
</dbReference>
<dbReference type="InterPro" id="IPR044946">
    <property type="entry name" value="Restrct_endonuc_typeI_TRD_sf"/>
</dbReference>
<dbReference type="PANTHER" id="PTHR30408:SF13">
    <property type="entry name" value="TYPE I RESTRICTION ENZYME HINDI SPECIFICITY SUBUNIT"/>
    <property type="match status" value="1"/>
</dbReference>
<comment type="caution">
    <text evidence="5">The sequence shown here is derived from an EMBL/GenBank/DDBJ whole genome shotgun (WGS) entry which is preliminary data.</text>
</comment>
<comment type="similarity">
    <text evidence="1">Belongs to the type-I restriction system S methylase family.</text>
</comment>
<keyword evidence="3" id="KW-0238">DNA-binding</keyword>
<evidence type="ECO:0000313" key="6">
    <source>
        <dbReference type="Proteomes" id="UP000324336"/>
    </source>
</evidence>
<protein>
    <recommendedName>
        <fullName evidence="4">Type I restriction modification DNA specificity domain-containing protein</fullName>
    </recommendedName>
</protein>
<reference evidence="5 6" key="1">
    <citation type="journal article" date="1992" name="Lakartidningen">
        <title>[Penicillin V and not amoxicillin is the first choice preparation in acute otitis].</title>
        <authorList>
            <person name="Kamme C."/>
            <person name="Lundgren K."/>
            <person name="Prellner K."/>
        </authorList>
    </citation>
    <scope>NUCLEOTIDE SEQUENCE [LARGE SCALE GENOMIC DNA]</scope>
    <source>
        <strain evidence="5 6">PC4597II</strain>
    </source>
</reference>
<gene>
    <name evidence="5" type="ORF">EPJ73_07430</name>
</gene>
<evidence type="ECO:0000256" key="2">
    <source>
        <dbReference type="ARBA" id="ARBA00022747"/>
    </source>
</evidence>
<organism evidence="5 6">
    <name type="scientific">Brachyspira aalborgi</name>
    <dbReference type="NCBI Taxonomy" id="29522"/>
    <lineage>
        <taxon>Bacteria</taxon>
        <taxon>Pseudomonadati</taxon>
        <taxon>Spirochaetota</taxon>
        <taxon>Spirochaetia</taxon>
        <taxon>Brachyspirales</taxon>
        <taxon>Brachyspiraceae</taxon>
        <taxon>Brachyspira</taxon>
    </lineage>
</organism>
<dbReference type="SUPFAM" id="SSF116734">
    <property type="entry name" value="DNA methylase specificity domain"/>
    <property type="match status" value="2"/>
</dbReference>
<name>A0AB38PY26_9SPIR</name>
<dbReference type="Proteomes" id="UP000324336">
    <property type="component" value="Unassembled WGS sequence"/>
</dbReference>
<feature type="domain" description="Type I restriction modification DNA specificity" evidence="4">
    <location>
        <begin position="8"/>
        <end position="196"/>
    </location>
</feature>
<evidence type="ECO:0000256" key="1">
    <source>
        <dbReference type="ARBA" id="ARBA00010923"/>
    </source>
</evidence>
<dbReference type="AlphaFoldDB" id="A0AB38PY26"/>
<dbReference type="EMBL" id="SAYA01000021">
    <property type="protein sequence ID" value="TXJ25289.1"/>
    <property type="molecule type" value="Genomic_DNA"/>
</dbReference>
<evidence type="ECO:0000256" key="3">
    <source>
        <dbReference type="ARBA" id="ARBA00023125"/>
    </source>
</evidence>
<keyword evidence="2" id="KW-0680">Restriction system</keyword>